<name>A0AAI9N4N6_9BURK</name>
<dbReference type="PROSITE" id="PS51371">
    <property type="entry name" value="CBS"/>
    <property type="match status" value="1"/>
</dbReference>
<feature type="transmembrane region" description="Helical" evidence="11">
    <location>
        <begin position="391"/>
        <end position="409"/>
    </location>
</feature>
<accession>A0AAI9N4N6</accession>
<feature type="transmembrane region" description="Helical" evidence="11">
    <location>
        <begin position="332"/>
        <end position="351"/>
    </location>
</feature>
<evidence type="ECO:0000313" key="14">
    <source>
        <dbReference type="Proteomes" id="UP000006772"/>
    </source>
</evidence>
<dbReference type="GO" id="GO:0034707">
    <property type="term" value="C:chloride channel complex"/>
    <property type="evidence" value="ECO:0007669"/>
    <property type="project" value="UniProtKB-KW"/>
</dbReference>
<dbReference type="SUPFAM" id="SSF81340">
    <property type="entry name" value="Clc chloride channel"/>
    <property type="match status" value="1"/>
</dbReference>
<keyword evidence="9" id="KW-0407">Ion channel</keyword>
<keyword evidence="10" id="KW-0129">CBS domain</keyword>
<dbReference type="InterPro" id="IPR014743">
    <property type="entry name" value="Cl-channel_core"/>
</dbReference>
<evidence type="ECO:0000256" key="5">
    <source>
        <dbReference type="ARBA" id="ARBA00023065"/>
    </source>
</evidence>
<dbReference type="RefSeq" id="WP_006462505.1">
    <property type="nucleotide sequence ID" value="NZ_AEEC02000006.1"/>
</dbReference>
<keyword evidence="8" id="KW-0868">Chloride</keyword>
<dbReference type="InterPro" id="IPR000644">
    <property type="entry name" value="CBS_dom"/>
</dbReference>
<feature type="transmembrane region" description="Helical" evidence="11">
    <location>
        <begin position="12"/>
        <end position="41"/>
    </location>
</feature>
<feature type="transmembrane region" description="Helical" evidence="11">
    <location>
        <begin position="196"/>
        <end position="220"/>
    </location>
</feature>
<evidence type="ECO:0000259" key="12">
    <source>
        <dbReference type="PROSITE" id="PS51371"/>
    </source>
</evidence>
<dbReference type="CDD" id="cd00400">
    <property type="entry name" value="Voltage_gated_ClC"/>
    <property type="match status" value="1"/>
</dbReference>
<organism evidence="13 14">
    <name type="scientific">Herbaspirillum frisingense GSF30</name>
    <dbReference type="NCBI Taxonomy" id="864073"/>
    <lineage>
        <taxon>Bacteria</taxon>
        <taxon>Pseudomonadati</taxon>
        <taxon>Pseudomonadota</taxon>
        <taxon>Betaproteobacteria</taxon>
        <taxon>Burkholderiales</taxon>
        <taxon>Oxalobacteraceae</taxon>
        <taxon>Herbaspirillum</taxon>
    </lineage>
</organism>
<sequence>MKHKRDYTADRRLPYLCAIALLIGALSTGAAWLLLKLIALFTNLFYFQRLSFAASSPASHTLGWIAALLPVAGGLIVGLMARYGSDKIRGHGIPEAIEAILFGKSRMSPRVAVLKPLSSGIVIGSGGPFGAEGPIIMTGGSVGSLLGQWLHLTAAERKTLLVCGACAGMTAIFGTPLAAVLLAVELLLFELRPRSLLPVALACAVAGFLRPWVLEADVLFPLQVAAPAPMALLSCLAAGLASGSLAALLTLALYRIEDGFHRLPLHWMWWPALGGIAVGLGGLLQPRALGVGYDVIADLLNQHILVSAAVALLVVKAVIWLLALGSGTSGGVLAPLLMMGAGLGLVLAPWLPGGSPGLWPLVCMAGVLGSVLGAPLTAIVFAFGLTHASNALLPLIATTAVAYGVNVLWMKRSIMTEKIARRGLHVHREYGVDPLERVHVEDLMSAAQTLDACLPAGAALAQCRAGTHVHRYYPVTRGRQLLGMLALRTLEAADPAQVCGLLLEPDRGYLLPHLSARTAAGMMARLGVARLPVVAGPERRQLVGMLSLSDLARASAAHAEEESVREKLLGN</sequence>
<keyword evidence="3 11" id="KW-0812">Transmembrane</keyword>
<gene>
    <name evidence="13" type="ORF">HFRIS_006658</name>
</gene>
<evidence type="ECO:0000256" key="2">
    <source>
        <dbReference type="ARBA" id="ARBA00022448"/>
    </source>
</evidence>
<dbReference type="EMBL" id="AEEC02000006">
    <property type="protein sequence ID" value="EOA05753.1"/>
    <property type="molecule type" value="Genomic_DNA"/>
</dbReference>
<dbReference type="InterPro" id="IPR050368">
    <property type="entry name" value="ClC-type_chloride_channel"/>
</dbReference>
<comment type="caution">
    <text evidence="13">The sequence shown here is derived from an EMBL/GenBank/DDBJ whole genome shotgun (WGS) entry which is preliminary data.</text>
</comment>
<dbReference type="SUPFAM" id="SSF54631">
    <property type="entry name" value="CBS-domain pair"/>
    <property type="match status" value="1"/>
</dbReference>
<keyword evidence="2" id="KW-0813">Transport</keyword>
<evidence type="ECO:0000256" key="8">
    <source>
        <dbReference type="ARBA" id="ARBA00023214"/>
    </source>
</evidence>
<dbReference type="PRINTS" id="PR00762">
    <property type="entry name" value="CLCHANNEL"/>
</dbReference>
<feature type="transmembrane region" description="Helical" evidence="11">
    <location>
        <begin position="358"/>
        <end position="385"/>
    </location>
</feature>
<feature type="transmembrane region" description="Helical" evidence="11">
    <location>
        <begin position="304"/>
        <end position="326"/>
    </location>
</feature>
<evidence type="ECO:0000256" key="10">
    <source>
        <dbReference type="PROSITE-ProRule" id="PRU00703"/>
    </source>
</evidence>
<evidence type="ECO:0000256" key="6">
    <source>
        <dbReference type="ARBA" id="ARBA00023136"/>
    </source>
</evidence>
<keyword evidence="5" id="KW-0406">Ion transport</keyword>
<feature type="transmembrane region" description="Helical" evidence="11">
    <location>
        <begin position="160"/>
        <end position="184"/>
    </location>
</feature>
<keyword evidence="6 11" id="KW-0472">Membrane</keyword>
<reference evidence="13 14" key="1">
    <citation type="journal article" date="2013" name="Front. Microbiol.">
        <title>The genome of the endophytic bacterium H. frisingense GSF30(T) identifies diverse strategies in the Herbaspirillum genus to interact with plants.</title>
        <authorList>
            <person name="Straub D."/>
            <person name="Rothballer M."/>
            <person name="Hartmann A."/>
            <person name="Ludewig U."/>
        </authorList>
    </citation>
    <scope>NUCLEOTIDE SEQUENCE [LARGE SCALE GENOMIC DNA]</scope>
    <source>
        <strain evidence="13 14">GSF30</strain>
    </source>
</reference>
<evidence type="ECO:0000256" key="4">
    <source>
        <dbReference type="ARBA" id="ARBA00022989"/>
    </source>
</evidence>
<feature type="transmembrane region" description="Helical" evidence="11">
    <location>
        <begin position="232"/>
        <end position="254"/>
    </location>
</feature>
<dbReference type="Pfam" id="PF00654">
    <property type="entry name" value="Voltage_CLC"/>
    <property type="match status" value="1"/>
</dbReference>
<feature type="domain" description="CBS" evidence="12">
    <location>
        <begin position="503"/>
        <end position="562"/>
    </location>
</feature>
<feature type="transmembrane region" description="Helical" evidence="11">
    <location>
        <begin position="61"/>
        <end position="81"/>
    </location>
</feature>
<dbReference type="InterPro" id="IPR046342">
    <property type="entry name" value="CBS_dom_sf"/>
</dbReference>
<keyword evidence="7" id="KW-0869">Chloride channel</keyword>
<dbReference type="SMART" id="SM00116">
    <property type="entry name" value="CBS"/>
    <property type="match status" value="1"/>
</dbReference>
<dbReference type="AlphaFoldDB" id="A0AAI9N4N6"/>
<feature type="transmembrane region" description="Helical" evidence="11">
    <location>
        <begin position="266"/>
        <end position="284"/>
    </location>
</feature>
<dbReference type="GO" id="GO:0005254">
    <property type="term" value="F:chloride channel activity"/>
    <property type="evidence" value="ECO:0007669"/>
    <property type="project" value="UniProtKB-KW"/>
</dbReference>
<evidence type="ECO:0000256" key="7">
    <source>
        <dbReference type="ARBA" id="ARBA00023173"/>
    </source>
</evidence>
<dbReference type="Pfam" id="PF00571">
    <property type="entry name" value="CBS"/>
    <property type="match status" value="1"/>
</dbReference>
<keyword evidence="4 11" id="KW-1133">Transmembrane helix</keyword>
<dbReference type="InterPro" id="IPR001807">
    <property type="entry name" value="ClC"/>
</dbReference>
<dbReference type="Proteomes" id="UP000006772">
    <property type="component" value="Unassembled WGS sequence"/>
</dbReference>
<dbReference type="PANTHER" id="PTHR43427:SF6">
    <property type="entry name" value="CHLORIDE CHANNEL PROTEIN CLC-E"/>
    <property type="match status" value="1"/>
</dbReference>
<evidence type="ECO:0000256" key="1">
    <source>
        <dbReference type="ARBA" id="ARBA00004141"/>
    </source>
</evidence>
<proteinExistence type="predicted"/>
<evidence type="ECO:0000256" key="11">
    <source>
        <dbReference type="SAM" id="Phobius"/>
    </source>
</evidence>
<evidence type="ECO:0000256" key="3">
    <source>
        <dbReference type="ARBA" id="ARBA00022692"/>
    </source>
</evidence>
<dbReference type="PANTHER" id="PTHR43427">
    <property type="entry name" value="CHLORIDE CHANNEL PROTEIN CLC-E"/>
    <property type="match status" value="1"/>
</dbReference>
<dbReference type="Gene3D" id="3.10.580.10">
    <property type="entry name" value="CBS-domain"/>
    <property type="match status" value="1"/>
</dbReference>
<dbReference type="Gene3D" id="1.10.3080.10">
    <property type="entry name" value="Clc chloride channel"/>
    <property type="match status" value="1"/>
</dbReference>
<comment type="subcellular location">
    <subcellularLocation>
        <location evidence="1">Membrane</location>
        <topology evidence="1">Multi-pass membrane protein</topology>
    </subcellularLocation>
</comment>
<evidence type="ECO:0000256" key="9">
    <source>
        <dbReference type="ARBA" id="ARBA00023303"/>
    </source>
</evidence>
<protein>
    <submittedName>
        <fullName evidence="13">Chloride channel EriC protein</fullName>
    </submittedName>
</protein>
<evidence type="ECO:0000313" key="13">
    <source>
        <dbReference type="EMBL" id="EOA05753.1"/>
    </source>
</evidence>